<gene>
    <name evidence="1" type="ORF">ACFS29_02040</name>
</gene>
<protein>
    <submittedName>
        <fullName evidence="1">Uncharacterized protein</fullName>
    </submittedName>
</protein>
<keyword evidence="2" id="KW-1185">Reference proteome</keyword>
<proteinExistence type="predicted"/>
<dbReference type="Proteomes" id="UP001597548">
    <property type="component" value="Unassembled WGS sequence"/>
</dbReference>
<evidence type="ECO:0000313" key="2">
    <source>
        <dbReference type="Proteomes" id="UP001597548"/>
    </source>
</evidence>
<accession>A0ABW5ZQS4</accession>
<evidence type="ECO:0000313" key="1">
    <source>
        <dbReference type="EMBL" id="MFD2914403.1"/>
    </source>
</evidence>
<organism evidence="1 2">
    <name type="scientific">Psychroserpens luteus</name>
    <dbReference type="NCBI Taxonomy" id="1434066"/>
    <lineage>
        <taxon>Bacteria</taxon>
        <taxon>Pseudomonadati</taxon>
        <taxon>Bacteroidota</taxon>
        <taxon>Flavobacteriia</taxon>
        <taxon>Flavobacteriales</taxon>
        <taxon>Flavobacteriaceae</taxon>
        <taxon>Psychroserpens</taxon>
    </lineage>
</organism>
<dbReference type="EMBL" id="JBHUOS010000001">
    <property type="protein sequence ID" value="MFD2914403.1"/>
    <property type="molecule type" value="Genomic_DNA"/>
</dbReference>
<reference evidence="2" key="1">
    <citation type="journal article" date="2019" name="Int. J. Syst. Evol. Microbiol.">
        <title>The Global Catalogue of Microorganisms (GCM) 10K type strain sequencing project: providing services to taxonomists for standard genome sequencing and annotation.</title>
        <authorList>
            <consortium name="The Broad Institute Genomics Platform"/>
            <consortium name="The Broad Institute Genome Sequencing Center for Infectious Disease"/>
            <person name="Wu L."/>
            <person name="Ma J."/>
        </authorList>
    </citation>
    <scope>NUCLEOTIDE SEQUENCE [LARGE SCALE GENOMIC DNA]</scope>
    <source>
        <strain evidence="2">KCTC 32514</strain>
    </source>
</reference>
<comment type="caution">
    <text evidence="1">The sequence shown here is derived from an EMBL/GenBank/DDBJ whole genome shotgun (WGS) entry which is preliminary data.</text>
</comment>
<sequence>MKMLLFHIILFTSFYGFGQTSSKPIYYYDVNGDQMSKEDYSIKSSGYKSLDERYIALAFEKDTCYIALLKKRKNLGKLSASQLENLFSNLENSNSKKKFSIIQYHPGRDGCNNGRYKSNGHENNIYHRGYIKKLKTILDHNIYWVHKKDETIKFNRIKYIDWRLDKDQFIEKLFFEYHYGCNSFVIINNLNGNYISILGESGGNTVMEIAKEMNDL</sequence>
<dbReference type="RefSeq" id="WP_194507905.1">
    <property type="nucleotide sequence ID" value="NZ_JADILU010000003.1"/>
</dbReference>
<name>A0ABW5ZQS4_9FLAO</name>